<comment type="caution">
    <text evidence="1">The sequence shown here is derived from an EMBL/GenBank/DDBJ whole genome shotgun (WGS) entry which is preliminary data.</text>
</comment>
<gene>
    <name evidence="1" type="ORF">PR002_g26453</name>
</gene>
<sequence>MVLRGRPGFGVSVSDDPLLTSGSSTSERLGGSFRAVGLSVGVPFFLGSCLAAGFFTEGFFEAGFDEAATFFVFRVDFGGADVFFAFDLAAAAAGFLEAGGFFASPASFAFFFEAGVPFASSASFAGFLEADATSVSCAGYVEAGASFAASGSPECFLEAGASFAASGSPECFLEAGAGGFSSMSLGVGASAWFLAGPPTPRVVGAARTMICVSVVMPGGRSGAHVCSKERELPNEAVLAFPLDSPLGKVLPVWVREGVVGPGLASDLFKEKGCSLVWTTPAGVAHKD</sequence>
<reference evidence="1 2" key="1">
    <citation type="submission" date="2018-09" db="EMBL/GenBank/DDBJ databases">
        <title>Genomic investigation of the strawberry pathogen Phytophthora fragariae indicates pathogenicity is determined by transcriptional variation in three key races.</title>
        <authorList>
            <person name="Adams T.M."/>
            <person name="Armitage A.D."/>
            <person name="Sobczyk M.K."/>
            <person name="Bates H.J."/>
            <person name="Dunwell J.M."/>
            <person name="Nellist C.F."/>
            <person name="Harrison R.J."/>
        </authorList>
    </citation>
    <scope>NUCLEOTIDE SEQUENCE [LARGE SCALE GENOMIC DNA]</scope>
    <source>
        <strain evidence="1 2">SCRP324</strain>
    </source>
</reference>
<proteinExistence type="predicted"/>
<dbReference type="EMBL" id="QXFU01003805">
    <property type="protein sequence ID" value="KAE8972637.1"/>
    <property type="molecule type" value="Genomic_DNA"/>
</dbReference>
<name>A0A6A3HTA9_9STRA</name>
<accession>A0A6A3HTA9</accession>
<evidence type="ECO:0000313" key="1">
    <source>
        <dbReference type="EMBL" id="KAE8972637.1"/>
    </source>
</evidence>
<dbReference type="Proteomes" id="UP000435112">
    <property type="component" value="Unassembled WGS sequence"/>
</dbReference>
<dbReference type="AlphaFoldDB" id="A0A6A3HTA9"/>
<organism evidence="1 2">
    <name type="scientific">Phytophthora rubi</name>
    <dbReference type="NCBI Taxonomy" id="129364"/>
    <lineage>
        <taxon>Eukaryota</taxon>
        <taxon>Sar</taxon>
        <taxon>Stramenopiles</taxon>
        <taxon>Oomycota</taxon>
        <taxon>Peronosporomycetes</taxon>
        <taxon>Peronosporales</taxon>
        <taxon>Peronosporaceae</taxon>
        <taxon>Phytophthora</taxon>
    </lineage>
</organism>
<protein>
    <submittedName>
        <fullName evidence="1">Uncharacterized protein</fullName>
    </submittedName>
</protein>
<evidence type="ECO:0000313" key="2">
    <source>
        <dbReference type="Proteomes" id="UP000435112"/>
    </source>
</evidence>